<sequence>MSSQAAMSNLNAEASSRAALFKLLAFSVMLGVLPIGSYFASRNYLWEGNDTYAAITAIVAAQFVLVSYIIVAVVEDRQQGKPLQGEKKKPAESKKDK</sequence>
<evidence type="ECO:0000256" key="1">
    <source>
        <dbReference type="ARBA" id="ARBA00022692"/>
    </source>
</evidence>
<dbReference type="Proteomes" id="UP000567179">
    <property type="component" value="Unassembled WGS sequence"/>
</dbReference>
<keyword evidence="2" id="KW-0256">Endoplasmic reticulum</keyword>
<proteinExistence type="predicted"/>
<dbReference type="GO" id="GO:0070072">
    <property type="term" value="P:vacuolar proton-transporting V-type ATPase complex assembly"/>
    <property type="evidence" value="ECO:0007669"/>
    <property type="project" value="InterPro"/>
</dbReference>
<evidence type="ECO:0000313" key="8">
    <source>
        <dbReference type="Proteomes" id="UP000567179"/>
    </source>
</evidence>
<feature type="transmembrane region" description="Helical" evidence="6">
    <location>
        <begin position="52"/>
        <end position="74"/>
    </location>
</feature>
<evidence type="ECO:0000256" key="2">
    <source>
        <dbReference type="ARBA" id="ARBA00022824"/>
    </source>
</evidence>
<gene>
    <name evidence="7" type="ORF">D9619_000519</name>
</gene>
<feature type="transmembrane region" description="Helical" evidence="6">
    <location>
        <begin position="20"/>
        <end position="40"/>
    </location>
</feature>
<protein>
    <recommendedName>
        <fullName evidence="9">Vacuolar ATPase assembly integral membrane protein VMA21</fullName>
    </recommendedName>
</protein>
<dbReference type="OrthoDB" id="160405at2759"/>
<dbReference type="InterPro" id="IPR019013">
    <property type="entry name" value="Vma21"/>
</dbReference>
<evidence type="ECO:0000256" key="3">
    <source>
        <dbReference type="ARBA" id="ARBA00022989"/>
    </source>
</evidence>
<evidence type="ECO:0008006" key="9">
    <source>
        <dbReference type="Google" id="ProtNLM"/>
    </source>
</evidence>
<dbReference type="AlphaFoldDB" id="A0A8H5BCV8"/>
<evidence type="ECO:0000313" key="7">
    <source>
        <dbReference type="EMBL" id="KAF5320874.1"/>
    </source>
</evidence>
<dbReference type="Pfam" id="PF09446">
    <property type="entry name" value="VMA21"/>
    <property type="match status" value="1"/>
</dbReference>
<evidence type="ECO:0000256" key="5">
    <source>
        <dbReference type="ARBA" id="ARBA00023329"/>
    </source>
</evidence>
<dbReference type="EMBL" id="JAACJJ010000028">
    <property type="protein sequence ID" value="KAF5320874.1"/>
    <property type="molecule type" value="Genomic_DNA"/>
</dbReference>
<keyword evidence="1 6" id="KW-0812">Transmembrane</keyword>
<organism evidence="7 8">
    <name type="scientific">Psilocybe cf. subviscida</name>
    <dbReference type="NCBI Taxonomy" id="2480587"/>
    <lineage>
        <taxon>Eukaryota</taxon>
        <taxon>Fungi</taxon>
        <taxon>Dikarya</taxon>
        <taxon>Basidiomycota</taxon>
        <taxon>Agaricomycotina</taxon>
        <taxon>Agaricomycetes</taxon>
        <taxon>Agaricomycetidae</taxon>
        <taxon>Agaricales</taxon>
        <taxon>Agaricineae</taxon>
        <taxon>Strophariaceae</taxon>
        <taxon>Psilocybe</taxon>
    </lineage>
</organism>
<dbReference type="GO" id="GO:0031410">
    <property type="term" value="C:cytoplasmic vesicle"/>
    <property type="evidence" value="ECO:0007669"/>
    <property type="project" value="UniProtKB-KW"/>
</dbReference>
<comment type="caution">
    <text evidence="7">The sequence shown here is derived from an EMBL/GenBank/DDBJ whole genome shotgun (WGS) entry which is preliminary data.</text>
</comment>
<evidence type="ECO:0000256" key="6">
    <source>
        <dbReference type="SAM" id="Phobius"/>
    </source>
</evidence>
<reference evidence="7 8" key="1">
    <citation type="journal article" date="2020" name="ISME J.">
        <title>Uncovering the hidden diversity of litter-decomposition mechanisms in mushroom-forming fungi.</title>
        <authorList>
            <person name="Floudas D."/>
            <person name="Bentzer J."/>
            <person name="Ahren D."/>
            <person name="Johansson T."/>
            <person name="Persson P."/>
            <person name="Tunlid A."/>
        </authorList>
    </citation>
    <scope>NUCLEOTIDE SEQUENCE [LARGE SCALE GENOMIC DNA]</scope>
    <source>
        <strain evidence="7 8">CBS 101986</strain>
    </source>
</reference>
<keyword evidence="3 6" id="KW-1133">Transmembrane helix</keyword>
<keyword evidence="8" id="KW-1185">Reference proteome</keyword>
<evidence type="ECO:0000256" key="4">
    <source>
        <dbReference type="ARBA" id="ARBA00023136"/>
    </source>
</evidence>
<keyword evidence="5" id="KW-0968">Cytoplasmic vesicle</keyword>
<keyword evidence="4 6" id="KW-0472">Membrane</keyword>
<name>A0A8H5BCV8_9AGAR</name>
<accession>A0A8H5BCV8</accession>